<name>A0ACB7NYY7_9PEZI</name>
<gene>
    <name evidence="1" type="ORF">F5144DRAFT_369501</name>
</gene>
<comment type="caution">
    <text evidence="1">The sequence shown here is derived from an EMBL/GenBank/DDBJ whole genome shotgun (WGS) entry which is preliminary data.</text>
</comment>
<dbReference type="Proteomes" id="UP000724584">
    <property type="component" value="Unassembled WGS sequence"/>
</dbReference>
<keyword evidence="2" id="KW-1185">Reference proteome</keyword>
<dbReference type="EMBL" id="JAGIZQ010000006">
    <property type="protein sequence ID" value="KAH6623674.1"/>
    <property type="molecule type" value="Genomic_DNA"/>
</dbReference>
<protein>
    <submittedName>
        <fullName evidence="1">Uncharacterized protein</fullName>
    </submittedName>
</protein>
<reference evidence="1 2" key="1">
    <citation type="journal article" date="2021" name="Nat. Commun.">
        <title>Genetic determinants of endophytism in the Arabidopsis root mycobiome.</title>
        <authorList>
            <person name="Mesny F."/>
            <person name="Miyauchi S."/>
            <person name="Thiergart T."/>
            <person name="Pickel B."/>
            <person name="Atanasova L."/>
            <person name="Karlsson M."/>
            <person name="Huettel B."/>
            <person name="Barry K.W."/>
            <person name="Haridas S."/>
            <person name="Chen C."/>
            <person name="Bauer D."/>
            <person name="Andreopoulos W."/>
            <person name="Pangilinan J."/>
            <person name="LaButti K."/>
            <person name="Riley R."/>
            <person name="Lipzen A."/>
            <person name="Clum A."/>
            <person name="Drula E."/>
            <person name="Henrissat B."/>
            <person name="Kohler A."/>
            <person name="Grigoriev I.V."/>
            <person name="Martin F.M."/>
            <person name="Hacquard S."/>
        </authorList>
    </citation>
    <scope>NUCLEOTIDE SEQUENCE [LARGE SCALE GENOMIC DNA]</scope>
    <source>
        <strain evidence="1 2">MPI-SDFR-AT-0079</strain>
    </source>
</reference>
<organism evidence="1 2">
    <name type="scientific">Chaetomium tenue</name>
    <dbReference type="NCBI Taxonomy" id="1854479"/>
    <lineage>
        <taxon>Eukaryota</taxon>
        <taxon>Fungi</taxon>
        <taxon>Dikarya</taxon>
        <taxon>Ascomycota</taxon>
        <taxon>Pezizomycotina</taxon>
        <taxon>Sordariomycetes</taxon>
        <taxon>Sordariomycetidae</taxon>
        <taxon>Sordariales</taxon>
        <taxon>Chaetomiaceae</taxon>
        <taxon>Chaetomium</taxon>
    </lineage>
</organism>
<sequence length="496" mass="55307">MHLVQVPPCLPSRAHAHGSLPVFAAVHRNCHSMRRSRIFGPCRLRHRLFRRIFRSANLVNPLNTRPSLCSHPHTPRANLRSRALTRARPIPEMGTIELNRSVAAHPSRSPVSPASPAKQTSPRGEKRRVPSDEPSPNSTELVFPARSSRRNKEEGLNNKNEHEKTDKEKKKGGKKGKNKKEEKKKMKKIRKEKKRQQRMKRKLEKEKAIAGALLLLRMPETVPDAEQKKDDGSTSIPAVSDVVVPNTEQKDAGGVPDTAVSDTSVPEAADYDTAMSDAGGSDDSDVSTLRFESWSSSEPEYDDDYDDDEDLGRLTTPVSTPPSSPTTKKKSTVQYQDCFPLDSPSDYDNVKDLATDTFNAKLFATQPLRVGGQAAAARRATTADPSAAAPQSGNSNNNGAATLEAKMAAVTAAVNWHLAEYRERRKLRSAELDIVMVLVREEIDKFAARLDIQDRDMQYLTRRVRSVEERADLLEERADLLEERADLLEEQWVAEN</sequence>
<evidence type="ECO:0000313" key="2">
    <source>
        <dbReference type="Proteomes" id="UP000724584"/>
    </source>
</evidence>
<accession>A0ACB7NYY7</accession>
<proteinExistence type="predicted"/>
<evidence type="ECO:0000313" key="1">
    <source>
        <dbReference type="EMBL" id="KAH6623674.1"/>
    </source>
</evidence>